<comment type="caution">
    <text evidence="1">The sequence shown here is derived from an EMBL/GenBank/DDBJ whole genome shotgun (WGS) entry which is preliminary data.</text>
</comment>
<reference evidence="1" key="1">
    <citation type="journal article" date="2019" name="Sci. Rep.">
        <title>Draft genome of Tanacetum cinerariifolium, the natural source of mosquito coil.</title>
        <authorList>
            <person name="Yamashiro T."/>
            <person name="Shiraishi A."/>
            <person name="Satake H."/>
            <person name="Nakayama K."/>
        </authorList>
    </citation>
    <scope>NUCLEOTIDE SEQUENCE</scope>
</reference>
<protein>
    <submittedName>
        <fullName evidence="1">Uncharacterized protein</fullName>
    </submittedName>
</protein>
<feature type="non-terminal residue" evidence="1">
    <location>
        <position position="1"/>
    </location>
</feature>
<name>A0A699JF30_TANCI</name>
<dbReference type="AlphaFoldDB" id="A0A699JF30"/>
<sequence length="621" mass="69708">SAKSRNKLNNVPKDSTSRAIQAGGLAGVCVREVVDNLRAKSNLQPLHGLQAQQAQLFIEAVQVDDIVEGSAGPELPGSGVQERRPVAAEPVVAAIGQYWPALTALARQRHGEVEEVRDAADVEATLRECFQHLEDQFMARIAAETRVSFYTTVHRFHESTTALVLNKPKDGSLPVDNSAFAGVRRALKLILEQGCANDLCHSENYDQELLANLQDYVTTIDHLVFLGYWANTLAGYISRVQLFPGAIGLRFEPQGLDVVWYEPFGIVNDYVEQDMHKHGADIVMQDTFQELKDVFKDKLGIDYDDVTGFLSEIPEKLSLAKPQQLFDLLLAQGYDPTHLTDFFAGLTLSRDNKLTFGDCIYRSQDIRRYIYRPILSLQVEGAEYWLVGAEKWREGLSSLIANATPFGVCPAEWLAYEPVKEFVDQVRDGHDKVLERPLATILAQRGLTFEPNVKAIQNGKQTVSLVVPGVGELDLLFIDPQAKTVYVGECKHNRSRFDAAGWRLDYQRFTRDYERKLAGKVAWATQHLAAIAAHFSFINKQPVNLTDYRVEGIFLINAPTLYMYDGPYRTFTISAFRRLVNGRYRQPKIRYTPPGQQVVHLLARPYFKQSAAILATTLVSS</sequence>
<dbReference type="EMBL" id="BKCJ010406529">
    <property type="protein sequence ID" value="GFA33570.1"/>
    <property type="molecule type" value="Genomic_DNA"/>
</dbReference>
<organism evidence="1">
    <name type="scientific">Tanacetum cinerariifolium</name>
    <name type="common">Dalmatian daisy</name>
    <name type="synonym">Chrysanthemum cinerariifolium</name>
    <dbReference type="NCBI Taxonomy" id="118510"/>
    <lineage>
        <taxon>Eukaryota</taxon>
        <taxon>Viridiplantae</taxon>
        <taxon>Streptophyta</taxon>
        <taxon>Embryophyta</taxon>
        <taxon>Tracheophyta</taxon>
        <taxon>Spermatophyta</taxon>
        <taxon>Magnoliopsida</taxon>
        <taxon>eudicotyledons</taxon>
        <taxon>Gunneridae</taxon>
        <taxon>Pentapetalae</taxon>
        <taxon>asterids</taxon>
        <taxon>campanulids</taxon>
        <taxon>Asterales</taxon>
        <taxon>Asteraceae</taxon>
        <taxon>Asteroideae</taxon>
        <taxon>Anthemideae</taxon>
        <taxon>Anthemidinae</taxon>
        <taxon>Tanacetum</taxon>
    </lineage>
</organism>
<evidence type="ECO:0000313" key="1">
    <source>
        <dbReference type="EMBL" id="GFA33570.1"/>
    </source>
</evidence>
<gene>
    <name evidence="1" type="ORF">Tci_605542</name>
</gene>
<accession>A0A699JF30</accession>
<proteinExistence type="predicted"/>